<protein>
    <recommendedName>
        <fullName evidence="5">Type II toxin-antitoxin system PemK/MazF family toxin</fullName>
    </recommendedName>
</protein>
<evidence type="ECO:0008006" key="5">
    <source>
        <dbReference type="Google" id="ProtNLM"/>
    </source>
</evidence>
<sequence>MFDVFGVYLIDFKQNIGGEISGKHYAVIMSKMSKKDDTLIVASITSKKKGMKYRGGITIDCTKYQKNPTYEKAFIKIRKIREVHKSRFLGRKIYDLEESDTIKLKDAFKSYFDL</sequence>
<reference evidence="4" key="1">
    <citation type="submission" date="2016-01" db="EMBL/GenBank/DDBJ databases">
        <authorList>
            <person name="Mitreva M."/>
            <person name="Pepin K.H."/>
            <person name="Mihindukulasuriya K.A."/>
            <person name="Fulton R."/>
            <person name="Fronick C."/>
            <person name="O'Laughlin M."/>
            <person name="Miner T."/>
            <person name="Herter B."/>
            <person name="Rosa B.A."/>
            <person name="Cordes M."/>
            <person name="Tomlinson C."/>
            <person name="Wollam A."/>
            <person name="Palsikar V.B."/>
            <person name="Mardis E.R."/>
            <person name="Wilson R.K."/>
        </authorList>
    </citation>
    <scope>NUCLEOTIDE SEQUENCE [LARGE SCALE GENOMIC DNA]</scope>
    <source>
        <strain evidence="4">DNF01167</strain>
    </source>
</reference>
<dbReference type="PATRIC" id="fig|1379.3.peg.999"/>
<comment type="similarity">
    <text evidence="1">Belongs to the PemK/MazF family.</text>
</comment>
<dbReference type="Proteomes" id="UP000070355">
    <property type="component" value="Unassembled WGS sequence"/>
</dbReference>
<evidence type="ECO:0000313" key="3">
    <source>
        <dbReference type="EMBL" id="KXB59679.1"/>
    </source>
</evidence>
<dbReference type="Pfam" id="PF02452">
    <property type="entry name" value="PemK_toxin"/>
    <property type="match status" value="1"/>
</dbReference>
<dbReference type="InterPro" id="IPR011067">
    <property type="entry name" value="Plasmid_toxin/cell-grow_inhib"/>
</dbReference>
<dbReference type="AlphaFoldDB" id="A0A133ZW67"/>
<name>A0A133ZW67_9BACL</name>
<proteinExistence type="inferred from homology"/>
<dbReference type="InterPro" id="IPR003477">
    <property type="entry name" value="PemK-like"/>
</dbReference>
<accession>A0A133ZW67</accession>
<dbReference type="RefSeq" id="WP_060914178.1">
    <property type="nucleotide sequence ID" value="NZ_KQ959959.1"/>
</dbReference>
<evidence type="ECO:0000256" key="2">
    <source>
        <dbReference type="ARBA" id="ARBA00022649"/>
    </source>
</evidence>
<dbReference type="EMBL" id="LSDC01000066">
    <property type="protein sequence ID" value="KXB59679.1"/>
    <property type="molecule type" value="Genomic_DNA"/>
</dbReference>
<dbReference type="SUPFAM" id="SSF50118">
    <property type="entry name" value="Cell growth inhibitor/plasmid maintenance toxic component"/>
    <property type="match status" value="1"/>
</dbReference>
<gene>
    <name evidence="3" type="ORF">HMPREF3186_01015</name>
</gene>
<evidence type="ECO:0000256" key="1">
    <source>
        <dbReference type="ARBA" id="ARBA00007521"/>
    </source>
</evidence>
<organism evidence="3 4">
    <name type="scientific">Gemella haemolysans</name>
    <dbReference type="NCBI Taxonomy" id="1379"/>
    <lineage>
        <taxon>Bacteria</taxon>
        <taxon>Bacillati</taxon>
        <taxon>Bacillota</taxon>
        <taxon>Bacilli</taxon>
        <taxon>Bacillales</taxon>
        <taxon>Gemellaceae</taxon>
        <taxon>Gemella</taxon>
    </lineage>
</organism>
<comment type="caution">
    <text evidence="3">The sequence shown here is derived from an EMBL/GenBank/DDBJ whole genome shotgun (WGS) entry which is preliminary data.</text>
</comment>
<dbReference type="GO" id="GO:0003677">
    <property type="term" value="F:DNA binding"/>
    <property type="evidence" value="ECO:0007669"/>
    <property type="project" value="InterPro"/>
</dbReference>
<dbReference type="Gene3D" id="2.30.30.110">
    <property type="match status" value="1"/>
</dbReference>
<evidence type="ECO:0000313" key="4">
    <source>
        <dbReference type="Proteomes" id="UP000070355"/>
    </source>
</evidence>
<keyword evidence="2" id="KW-1277">Toxin-antitoxin system</keyword>